<protein>
    <submittedName>
        <fullName evidence="4">Movement protein</fullName>
    </submittedName>
</protein>
<evidence type="ECO:0000313" key="2">
    <source>
        <dbReference type="EMBL" id="VDP88744.1"/>
    </source>
</evidence>
<organism evidence="4">
    <name type="scientific">Echinostoma caproni</name>
    <dbReference type="NCBI Taxonomy" id="27848"/>
    <lineage>
        <taxon>Eukaryota</taxon>
        <taxon>Metazoa</taxon>
        <taxon>Spiralia</taxon>
        <taxon>Lophotrochozoa</taxon>
        <taxon>Platyhelminthes</taxon>
        <taxon>Trematoda</taxon>
        <taxon>Digenea</taxon>
        <taxon>Plagiorchiida</taxon>
        <taxon>Echinostomata</taxon>
        <taxon>Echinostomatoidea</taxon>
        <taxon>Echinostomatidae</taxon>
        <taxon>Echinostoma</taxon>
    </lineage>
</organism>
<keyword evidence="3" id="KW-1185">Reference proteome</keyword>
<dbReference type="WBParaSite" id="ECPE_0001166001-mRNA-1">
    <property type="protein sequence ID" value="ECPE_0001166001-mRNA-1"/>
    <property type="gene ID" value="ECPE_0001166001"/>
</dbReference>
<evidence type="ECO:0000256" key="1">
    <source>
        <dbReference type="SAM" id="MobiDB-lite"/>
    </source>
</evidence>
<name>A0A183AXE0_9TREM</name>
<accession>A0A183AXE0</accession>
<evidence type="ECO:0000313" key="4">
    <source>
        <dbReference type="WBParaSite" id="ECPE_0001166001-mRNA-1"/>
    </source>
</evidence>
<dbReference type="Proteomes" id="UP000272942">
    <property type="component" value="Unassembled WGS sequence"/>
</dbReference>
<proteinExistence type="predicted"/>
<evidence type="ECO:0000313" key="3">
    <source>
        <dbReference type="Proteomes" id="UP000272942"/>
    </source>
</evidence>
<sequence length="100" mass="11241">MQFTVGLSPRGAGPSFPLDSPNYPNQWGIRYSVSSAKDFKGLRSTVSQQFTRLAHRANRTSEMVNTMQANSEMTANSSSQSRPRLGRFSLRKRQTTSRQL</sequence>
<reference evidence="4" key="1">
    <citation type="submission" date="2016-06" db="UniProtKB">
        <authorList>
            <consortium name="WormBaseParasite"/>
        </authorList>
    </citation>
    <scope>IDENTIFICATION</scope>
</reference>
<reference evidence="2 3" key="2">
    <citation type="submission" date="2018-11" db="EMBL/GenBank/DDBJ databases">
        <authorList>
            <consortium name="Pathogen Informatics"/>
        </authorList>
    </citation>
    <scope>NUCLEOTIDE SEQUENCE [LARGE SCALE GENOMIC DNA]</scope>
    <source>
        <strain evidence="2 3">Egypt</strain>
    </source>
</reference>
<dbReference type="AlphaFoldDB" id="A0A183AXE0"/>
<feature type="region of interest" description="Disordered" evidence="1">
    <location>
        <begin position="1"/>
        <end position="21"/>
    </location>
</feature>
<gene>
    <name evidence="2" type="ORF">ECPE_LOCUS11625</name>
</gene>
<feature type="compositionally biased region" description="Basic residues" evidence="1">
    <location>
        <begin position="89"/>
        <end position="100"/>
    </location>
</feature>
<feature type="compositionally biased region" description="Polar residues" evidence="1">
    <location>
        <begin position="69"/>
        <end position="82"/>
    </location>
</feature>
<feature type="region of interest" description="Disordered" evidence="1">
    <location>
        <begin position="69"/>
        <end position="100"/>
    </location>
</feature>
<dbReference type="EMBL" id="UZAN01051185">
    <property type="protein sequence ID" value="VDP88744.1"/>
    <property type="molecule type" value="Genomic_DNA"/>
</dbReference>